<proteinExistence type="predicted"/>
<evidence type="ECO:0008006" key="3">
    <source>
        <dbReference type="Google" id="ProtNLM"/>
    </source>
</evidence>
<reference evidence="1 2" key="1">
    <citation type="submission" date="2020-08" db="EMBL/GenBank/DDBJ databases">
        <title>A Genomic Blueprint of the Chicken Gut Microbiome.</title>
        <authorList>
            <person name="Gilroy R."/>
            <person name="Ravi A."/>
            <person name="Getino M."/>
            <person name="Pursley I."/>
            <person name="Horton D.L."/>
            <person name="Alikhan N.-F."/>
            <person name="Baker D."/>
            <person name="Gharbi K."/>
            <person name="Hall N."/>
            <person name="Watson M."/>
            <person name="Adriaenssens E.M."/>
            <person name="Foster-Nyarko E."/>
            <person name="Jarju S."/>
            <person name="Secka A."/>
            <person name="Antonio M."/>
            <person name="Oren A."/>
            <person name="Chaudhuri R."/>
            <person name="La Ragione R.M."/>
            <person name="Hildebrand F."/>
            <person name="Pallen M.J."/>
        </authorList>
    </citation>
    <scope>NUCLEOTIDE SEQUENCE [LARGE SCALE GENOMIC DNA]</scope>
    <source>
        <strain evidence="1 2">Sa1YVA6</strain>
    </source>
</reference>
<evidence type="ECO:0000313" key="2">
    <source>
        <dbReference type="Proteomes" id="UP000600565"/>
    </source>
</evidence>
<protein>
    <recommendedName>
        <fullName evidence="3">Alpha/beta hydrolase</fullName>
    </recommendedName>
</protein>
<dbReference type="InterPro" id="IPR029058">
    <property type="entry name" value="AB_hydrolase_fold"/>
</dbReference>
<sequence>MNYTDKFTNTGINIHYIETNDHVPDLLPLVYIPGALGNAEQFIEETKSFFPRHCISLNLRGRGKIGVQTLLTSSTILDVNYNVNSAIISMVSLSIN</sequence>
<keyword evidence="2" id="KW-1185">Reference proteome</keyword>
<evidence type="ECO:0000313" key="1">
    <source>
        <dbReference type="EMBL" id="MBD8031971.1"/>
    </source>
</evidence>
<gene>
    <name evidence="1" type="ORF">H9632_02740</name>
</gene>
<accession>A0ABR8XJ57</accession>
<comment type="caution">
    <text evidence="1">The sequence shown here is derived from an EMBL/GenBank/DDBJ whole genome shotgun (WGS) entry which is preliminary data.</text>
</comment>
<dbReference type="Proteomes" id="UP000600565">
    <property type="component" value="Unassembled WGS sequence"/>
</dbReference>
<name>A0ABR8XJ57_9BACL</name>
<organism evidence="1 2">
    <name type="scientific">Solibacillus merdavium</name>
    <dbReference type="NCBI Taxonomy" id="2762218"/>
    <lineage>
        <taxon>Bacteria</taxon>
        <taxon>Bacillati</taxon>
        <taxon>Bacillota</taxon>
        <taxon>Bacilli</taxon>
        <taxon>Bacillales</taxon>
        <taxon>Caryophanaceae</taxon>
        <taxon>Solibacillus</taxon>
    </lineage>
</organism>
<dbReference type="SUPFAM" id="SSF53474">
    <property type="entry name" value="alpha/beta-Hydrolases"/>
    <property type="match status" value="1"/>
</dbReference>
<dbReference type="RefSeq" id="WP_191702578.1">
    <property type="nucleotide sequence ID" value="NZ_JACSPW010000001.1"/>
</dbReference>
<dbReference type="EMBL" id="JACSPW010000001">
    <property type="protein sequence ID" value="MBD8031971.1"/>
    <property type="molecule type" value="Genomic_DNA"/>
</dbReference>